<evidence type="ECO:0000313" key="10">
    <source>
        <dbReference type="Proteomes" id="UP001158598"/>
    </source>
</evidence>
<feature type="domain" description="Molybdopterin cofactor biosynthesis C (MoaC)" evidence="8">
    <location>
        <begin position="15"/>
        <end position="150"/>
    </location>
</feature>
<dbReference type="InterPro" id="IPR050105">
    <property type="entry name" value="MoCo_biosynth_MoaA/MoaC"/>
</dbReference>
<dbReference type="HAMAP" id="MF_01224_B">
    <property type="entry name" value="MoaC_B"/>
    <property type="match status" value="1"/>
</dbReference>
<organism evidence="9 10">
    <name type="scientific">Methylococcus capsulatus</name>
    <dbReference type="NCBI Taxonomy" id="414"/>
    <lineage>
        <taxon>Bacteria</taxon>
        <taxon>Pseudomonadati</taxon>
        <taxon>Pseudomonadota</taxon>
        <taxon>Gammaproteobacteria</taxon>
        <taxon>Methylococcales</taxon>
        <taxon>Methylococcaceae</taxon>
        <taxon>Methylococcus</taxon>
    </lineage>
</organism>
<dbReference type="NCBIfam" id="TIGR00581">
    <property type="entry name" value="moaC"/>
    <property type="match status" value="1"/>
</dbReference>
<feature type="active site" evidence="7">
    <location>
        <position position="128"/>
    </location>
</feature>
<evidence type="ECO:0000256" key="5">
    <source>
        <dbReference type="ARBA" id="ARBA00023239"/>
    </source>
</evidence>
<dbReference type="EC" id="4.6.1.17" evidence="3 7"/>
<dbReference type="RefSeq" id="WP_010961936.1">
    <property type="nucleotide sequence ID" value="NZ_CP079096.1"/>
</dbReference>
<dbReference type="InterPro" id="IPR036522">
    <property type="entry name" value="MoaC_sf"/>
</dbReference>
<dbReference type="InterPro" id="IPR002820">
    <property type="entry name" value="Mopterin_CF_biosynth-C_dom"/>
</dbReference>
<gene>
    <name evidence="7 9" type="primary">moaC</name>
    <name evidence="9" type="ORF">MCNOR_1815</name>
</gene>
<evidence type="ECO:0000256" key="6">
    <source>
        <dbReference type="ARBA" id="ARBA00055087"/>
    </source>
</evidence>
<dbReference type="CDD" id="cd01420">
    <property type="entry name" value="MoaC_PE"/>
    <property type="match status" value="1"/>
</dbReference>
<feature type="binding site" evidence="7">
    <location>
        <begin position="75"/>
        <end position="77"/>
    </location>
    <ligand>
        <name>substrate</name>
    </ligand>
</feature>
<dbReference type="AlphaFoldDB" id="A0AA35UQG9"/>
<evidence type="ECO:0000256" key="1">
    <source>
        <dbReference type="ARBA" id="ARBA00001637"/>
    </source>
</evidence>
<accession>A0AA35UQG9</accession>
<sequence>MPELTHFNTAGDAHMVDVGGKPSTTRMAVAEGYIAMLPETLRLIMAGGHEKGDVLGIARIAGIMGAKRTADLIPLCHPIPITHVDLALEPQPEASRIRCRTTVQTVGQTGVEMEALTATQIALLTIYDMCKAVDRGMSIESVRLLEKIGGKSGHWQRASGEARSSTR</sequence>
<name>A0AA35UQG9_METCP</name>
<comment type="pathway">
    <text evidence="2 7">Cofactor biosynthesis; molybdopterin biosynthesis.</text>
</comment>
<comment type="subunit">
    <text evidence="7">Homohexamer; trimer of dimers.</text>
</comment>
<keyword evidence="5 7" id="KW-0456">Lyase</keyword>
<proteinExistence type="inferred from homology"/>
<dbReference type="PANTHER" id="PTHR22960">
    <property type="entry name" value="MOLYBDOPTERIN COFACTOR SYNTHESIS PROTEIN A"/>
    <property type="match status" value="1"/>
</dbReference>
<evidence type="ECO:0000256" key="3">
    <source>
        <dbReference type="ARBA" id="ARBA00012575"/>
    </source>
</evidence>
<reference evidence="9" key="1">
    <citation type="submission" date="2023-03" db="EMBL/GenBank/DDBJ databases">
        <authorList>
            <person name="Pearce D."/>
        </authorList>
    </citation>
    <scope>NUCLEOTIDE SEQUENCE</scope>
    <source>
        <strain evidence="9">Mc</strain>
    </source>
</reference>
<comment type="similarity">
    <text evidence="7">Belongs to the MoaC family.</text>
</comment>
<evidence type="ECO:0000256" key="2">
    <source>
        <dbReference type="ARBA" id="ARBA00005046"/>
    </source>
</evidence>
<evidence type="ECO:0000256" key="4">
    <source>
        <dbReference type="ARBA" id="ARBA00023150"/>
    </source>
</evidence>
<comment type="function">
    <text evidence="6 7">Catalyzes the conversion of (8S)-3',8-cyclo-7,8-dihydroguanosine 5'-triphosphate to cyclic pyranopterin monophosphate (cPMP).</text>
</comment>
<dbReference type="GeneID" id="88224910"/>
<dbReference type="NCBIfam" id="NF006870">
    <property type="entry name" value="PRK09364.1"/>
    <property type="match status" value="1"/>
</dbReference>
<dbReference type="Proteomes" id="UP001158598">
    <property type="component" value="Chromosome"/>
</dbReference>
<dbReference type="Gene3D" id="3.30.70.640">
    <property type="entry name" value="Molybdopterin cofactor biosynthesis C (MoaC) domain"/>
    <property type="match status" value="1"/>
</dbReference>
<dbReference type="SMR" id="A0AA35UQG9"/>
<dbReference type="InterPro" id="IPR023045">
    <property type="entry name" value="MoaC"/>
</dbReference>
<dbReference type="GO" id="GO:0006777">
    <property type="term" value="P:Mo-molybdopterin cofactor biosynthetic process"/>
    <property type="evidence" value="ECO:0007669"/>
    <property type="project" value="UniProtKB-UniRule"/>
</dbReference>
<evidence type="ECO:0000256" key="7">
    <source>
        <dbReference type="HAMAP-Rule" id="MF_01224"/>
    </source>
</evidence>
<dbReference type="InterPro" id="IPR047594">
    <property type="entry name" value="MoaC_bact/euk"/>
</dbReference>
<feature type="binding site" evidence="7">
    <location>
        <begin position="113"/>
        <end position="114"/>
    </location>
    <ligand>
        <name>substrate</name>
    </ligand>
</feature>
<dbReference type="GO" id="GO:0061799">
    <property type="term" value="F:cyclic pyranopterin monophosphate synthase activity"/>
    <property type="evidence" value="ECO:0007669"/>
    <property type="project" value="UniProtKB-UniRule"/>
</dbReference>
<comment type="catalytic activity">
    <reaction evidence="1 7">
        <text>(8S)-3',8-cyclo-7,8-dihydroguanosine 5'-triphosphate = cyclic pyranopterin phosphate + diphosphate</text>
        <dbReference type="Rhea" id="RHEA:49580"/>
        <dbReference type="ChEBI" id="CHEBI:33019"/>
        <dbReference type="ChEBI" id="CHEBI:59648"/>
        <dbReference type="ChEBI" id="CHEBI:131766"/>
        <dbReference type="EC" id="4.6.1.17"/>
    </reaction>
</comment>
<protein>
    <recommendedName>
        <fullName evidence="3 7">Cyclic pyranopterin monophosphate synthase</fullName>
        <ecNumber evidence="3 7">4.6.1.17</ecNumber>
    </recommendedName>
    <alternativeName>
        <fullName evidence="7">Molybdenum cofactor biosynthesis protein C</fullName>
    </alternativeName>
</protein>
<dbReference type="Pfam" id="PF01967">
    <property type="entry name" value="MoaC"/>
    <property type="match status" value="1"/>
</dbReference>
<evidence type="ECO:0000259" key="8">
    <source>
        <dbReference type="Pfam" id="PF01967"/>
    </source>
</evidence>
<dbReference type="SUPFAM" id="SSF55040">
    <property type="entry name" value="Molybdenum cofactor biosynthesis protein C, MoaC"/>
    <property type="match status" value="1"/>
</dbReference>
<dbReference type="EMBL" id="OX458332">
    <property type="protein sequence ID" value="CAI8814329.1"/>
    <property type="molecule type" value="Genomic_DNA"/>
</dbReference>
<keyword evidence="4 7" id="KW-0501">Molybdenum cofactor biosynthesis</keyword>
<evidence type="ECO:0000313" key="9">
    <source>
        <dbReference type="EMBL" id="CAI8814329.1"/>
    </source>
</evidence>
<dbReference type="OMA" id="IWDMVKS"/>